<dbReference type="Proteomes" id="UP000264006">
    <property type="component" value="Chromosome"/>
</dbReference>
<evidence type="ECO:0000259" key="1">
    <source>
        <dbReference type="PROSITE" id="PS51186"/>
    </source>
</evidence>
<dbReference type="RefSeq" id="WP_114592251.1">
    <property type="nucleotide sequence ID" value="NZ_CP031165.1"/>
</dbReference>
<dbReference type="Pfam" id="PF00583">
    <property type="entry name" value="Acetyltransf_1"/>
    <property type="match status" value="2"/>
</dbReference>
<name>A0A346Y018_9ACTN</name>
<dbReference type="Gene3D" id="3.40.630.30">
    <property type="match status" value="1"/>
</dbReference>
<dbReference type="KEGG" id="euz:DVS28_a3139"/>
<evidence type="ECO:0000313" key="3">
    <source>
        <dbReference type="Proteomes" id="UP000264006"/>
    </source>
</evidence>
<dbReference type="CDD" id="cd04301">
    <property type="entry name" value="NAT_SF"/>
    <property type="match status" value="2"/>
</dbReference>
<evidence type="ECO:0000313" key="2">
    <source>
        <dbReference type="EMBL" id="AXV07815.1"/>
    </source>
</evidence>
<sequence>MITRPLRPADLAAALVVRNAVEEADALPIRTPIDELEEELTDEGVSWADDTRGVFDDEACVAYAWTRLPPGATEDGWNVHVHVAVHPDRTTQGHGRALLEWAEARGIARLAALGTDQPCRLTTFLNDTQSRAGRMLTRAGFAIERYYDELTVTLEDRPPVDAAEGVVLTAWDADVSEAARRVKNSAFEDHWGSVATPATSWKRMVGSPRFQPEMSTLAWDGDDLVGVVITNLYPEDWPVVGREESFIHIVAVLASHRGRGIAKAMIDRALTASAAAGLTHTTLGVDTANPTGAHALYTGLGFVPTARNAGWAKPVHPPA</sequence>
<accession>A0A346Y018</accession>
<dbReference type="PANTHER" id="PTHR43072">
    <property type="entry name" value="N-ACETYLTRANSFERASE"/>
    <property type="match status" value="1"/>
</dbReference>
<proteinExistence type="predicted"/>
<dbReference type="AlphaFoldDB" id="A0A346Y018"/>
<dbReference type="PROSITE" id="PS51186">
    <property type="entry name" value="GNAT"/>
    <property type="match status" value="2"/>
</dbReference>
<organism evidence="2 3">
    <name type="scientific">Euzebya pacifica</name>
    <dbReference type="NCBI Taxonomy" id="1608957"/>
    <lineage>
        <taxon>Bacteria</taxon>
        <taxon>Bacillati</taxon>
        <taxon>Actinomycetota</taxon>
        <taxon>Nitriliruptoria</taxon>
        <taxon>Euzebyales</taxon>
    </lineage>
</organism>
<feature type="domain" description="N-acetyltransferase" evidence="1">
    <location>
        <begin position="166"/>
        <end position="319"/>
    </location>
</feature>
<dbReference type="InterPro" id="IPR000182">
    <property type="entry name" value="GNAT_dom"/>
</dbReference>
<gene>
    <name evidence="2" type="ORF">DVS28_a3139</name>
</gene>
<dbReference type="OrthoDB" id="9799092at2"/>
<dbReference type="GO" id="GO:0016747">
    <property type="term" value="F:acyltransferase activity, transferring groups other than amino-acyl groups"/>
    <property type="evidence" value="ECO:0007669"/>
    <property type="project" value="InterPro"/>
</dbReference>
<dbReference type="EMBL" id="CP031165">
    <property type="protein sequence ID" value="AXV07815.1"/>
    <property type="molecule type" value="Genomic_DNA"/>
</dbReference>
<dbReference type="SUPFAM" id="SSF55729">
    <property type="entry name" value="Acyl-CoA N-acyltransferases (Nat)"/>
    <property type="match status" value="2"/>
</dbReference>
<protein>
    <recommendedName>
        <fullName evidence="1">N-acetyltransferase domain-containing protein</fullName>
    </recommendedName>
</protein>
<feature type="domain" description="N-acetyltransferase" evidence="1">
    <location>
        <begin position="1"/>
        <end position="161"/>
    </location>
</feature>
<dbReference type="InterPro" id="IPR016181">
    <property type="entry name" value="Acyl_CoA_acyltransferase"/>
</dbReference>
<keyword evidence="3" id="KW-1185">Reference proteome</keyword>
<reference evidence="2 3" key="1">
    <citation type="submission" date="2018-09" db="EMBL/GenBank/DDBJ databases">
        <title>Complete genome sequence of Euzebya sp. DY32-46 isolated from seawater of Pacific Ocean.</title>
        <authorList>
            <person name="Xu L."/>
            <person name="Wu Y.-H."/>
            <person name="Xu X.-W."/>
        </authorList>
    </citation>
    <scope>NUCLEOTIDE SEQUENCE [LARGE SCALE GENOMIC DNA]</scope>
    <source>
        <strain evidence="2 3">DY32-46</strain>
    </source>
</reference>